<dbReference type="Proteomes" id="UP001187192">
    <property type="component" value="Unassembled WGS sequence"/>
</dbReference>
<evidence type="ECO:0000256" key="1">
    <source>
        <dbReference type="SAM" id="MobiDB-lite"/>
    </source>
</evidence>
<dbReference type="EMBL" id="BTGU01012057">
    <property type="protein sequence ID" value="GMN73875.1"/>
    <property type="molecule type" value="Genomic_DNA"/>
</dbReference>
<accession>A0AA88EFP1</accession>
<evidence type="ECO:0000313" key="3">
    <source>
        <dbReference type="Proteomes" id="UP001187192"/>
    </source>
</evidence>
<feature type="region of interest" description="Disordered" evidence="1">
    <location>
        <begin position="12"/>
        <end position="33"/>
    </location>
</feature>
<keyword evidence="3" id="KW-1185">Reference proteome</keyword>
<gene>
    <name evidence="2" type="ORF">TIFTF001_053088</name>
</gene>
<organism evidence="2 3">
    <name type="scientific">Ficus carica</name>
    <name type="common">Common fig</name>
    <dbReference type="NCBI Taxonomy" id="3494"/>
    <lineage>
        <taxon>Eukaryota</taxon>
        <taxon>Viridiplantae</taxon>
        <taxon>Streptophyta</taxon>
        <taxon>Embryophyta</taxon>
        <taxon>Tracheophyta</taxon>
        <taxon>Spermatophyta</taxon>
        <taxon>Magnoliopsida</taxon>
        <taxon>eudicotyledons</taxon>
        <taxon>Gunneridae</taxon>
        <taxon>Pentapetalae</taxon>
        <taxon>rosids</taxon>
        <taxon>fabids</taxon>
        <taxon>Rosales</taxon>
        <taxon>Moraceae</taxon>
        <taxon>Ficeae</taxon>
        <taxon>Ficus</taxon>
    </lineage>
</organism>
<reference evidence="2" key="1">
    <citation type="submission" date="2023-07" db="EMBL/GenBank/DDBJ databases">
        <title>draft genome sequence of fig (Ficus carica).</title>
        <authorList>
            <person name="Takahashi T."/>
            <person name="Nishimura K."/>
        </authorList>
    </citation>
    <scope>NUCLEOTIDE SEQUENCE</scope>
</reference>
<dbReference type="AlphaFoldDB" id="A0AA88EFP1"/>
<name>A0AA88EFP1_FICCA</name>
<sequence>MLAAQSCFYKPPCPASKERFSAKKSRCQAGKSVGDSEDQLEEKMCMGCNLGLAENTARNSRWLRRSELEMAQDLHGLASRTRGRSYSRDMWWLYLWKKGKKVRKRKKKTKNKRKRK</sequence>
<comment type="caution">
    <text evidence="2">The sequence shown here is derived from an EMBL/GenBank/DDBJ whole genome shotgun (WGS) entry which is preliminary data.</text>
</comment>
<evidence type="ECO:0000313" key="2">
    <source>
        <dbReference type="EMBL" id="GMN73875.1"/>
    </source>
</evidence>
<proteinExistence type="predicted"/>
<protein>
    <submittedName>
        <fullName evidence="2">Uncharacterized protein</fullName>
    </submittedName>
</protein>